<evidence type="ECO:0000256" key="5">
    <source>
        <dbReference type="ARBA" id="ARBA00022777"/>
    </source>
</evidence>
<dbReference type="Gene3D" id="3.30.565.10">
    <property type="entry name" value="Histidine kinase-like ATPase, C-terminal domain"/>
    <property type="match status" value="1"/>
</dbReference>
<dbReference type="InterPro" id="IPR036890">
    <property type="entry name" value="HATPase_C_sf"/>
</dbReference>
<evidence type="ECO:0000256" key="1">
    <source>
        <dbReference type="ARBA" id="ARBA00000085"/>
    </source>
</evidence>
<dbReference type="EMBL" id="QMFY01000006">
    <property type="protein sequence ID" value="RAW00600.1"/>
    <property type="molecule type" value="Genomic_DNA"/>
</dbReference>
<evidence type="ECO:0000256" key="7">
    <source>
        <dbReference type="SAM" id="Phobius"/>
    </source>
</evidence>
<dbReference type="Gene3D" id="1.10.287.130">
    <property type="match status" value="1"/>
</dbReference>
<dbReference type="GO" id="GO:0000155">
    <property type="term" value="F:phosphorelay sensor kinase activity"/>
    <property type="evidence" value="ECO:0007669"/>
    <property type="project" value="InterPro"/>
</dbReference>
<protein>
    <recommendedName>
        <fullName evidence="2">histidine kinase</fullName>
        <ecNumber evidence="2">2.7.13.3</ecNumber>
    </recommendedName>
</protein>
<comment type="catalytic activity">
    <reaction evidence="1">
        <text>ATP + protein L-histidine = ADP + protein N-phospho-L-histidine.</text>
        <dbReference type="EC" id="2.7.13.3"/>
    </reaction>
</comment>
<feature type="transmembrane region" description="Helical" evidence="7">
    <location>
        <begin position="147"/>
        <end position="166"/>
    </location>
</feature>
<evidence type="ECO:0000256" key="3">
    <source>
        <dbReference type="ARBA" id="ARBA00022553"/>
    </source>
</evidence>
<dbReference type="EC" id="2.7.13.3" evidence="2"/>
<accession>A0A364Y1T9</accession>
<feature type="transmembrane region" description="Helical" evidence="7">
    <location>
        <begin position="123"/>
        <end position="141"/>
    </location>
</feature>
<keyword evidence="6" id="KW-0902">Two-component regulatory system</keyword>
<evidence type="ECO:0000256" key="6">
    <source>
        <dbReference type="ARBA" id="ARBA00023012"/>
    </source>
</evidence>
<dbReference type="InterPro" id="IPR005467">
    <property type="entry name" value="His_kinase_dom"/>
</dbReference>
<dbReference type="InterPro" id="IPR050736">
    <property type="entry name" value="Sensor_HK_Regulatory"/>
</dbReference>
<dbReference type="SMART" id="SM00388">
    <property type="entry name" value="HisKA"/>
    <property type="match status" value="1"/>
</dbReference>
<keyword evidence="10" id="KW-1185">Reference proteome</keyword>
<feature type="transmembrane region" description="Helical" evidence="7">
    <location>
        <begin position="202"/>
        <end position="227"/>
    </location>
</feature>
<keyword evidence="7" id="KW-0812">Transmembrane</keyword>
<dbReference type="InterPro" id="IPR003661">
    <property type="entry name" value="HisK_dim/P_dom"/>
</dbReference>
<dbReference type="SUPFAM" id="SSF47384">
    <property type="entry name" value="Homodimeric domain of signal transducing histidine kinase"/>
    <property type="match status" value="1"/>
</dbReference>
<name>A0A364Y1T9_9BACT</name>
<feature type="transmembrane region" description="Helical" evidence="7">
    <location>
        <begin position="69"/>
        <end position="89"/>
    </location>
</feature>
<evidence type="ECO:0000256" key="4">
    <source>
        <dbReference type="ARBA" id="ARBA00022679"/>
    </source>
</evidence>
<evidence type="ECO:0000313" key="10">
    <source>
        <dbReference type="Proteomes" id="UP000251889"/>
    </source>
</evidence>
<sequence length="481" mass="54446">MAAWLSTLEKCDILNWPKVNSHLYTVRLYAFDAFPLSYTPNRIDLTRANLKAFIRIKKDSPSRAEYKRLMLTAYLSVTCMAVALAYATLDLLNQVYYAIPAYVVLLCTPMLSLWLLRQQKYKLAKVALMVASNLVVFWVAITDPFETGAFMFFIPVGIGSFAMLAFEDHLTGFVLAAFTSALFLLAFFGDIHPTAITRPTEFYIKISFIINYFISLTIALLALYFLINLNKASELELIQKEDFANQKNAELQKVNDELDRFVYSVSHDLRSPLSSILGLTNLARKTNDREELLQILMMIQGRVNAQDDFIKEIIDYSRNARTETANEPIKVGTLVRETIEALRFNHNADKIQFKQLINDDVIIFSDRIRLTIILNNLIANSIKYHDFSKPIPTIEIGYRSAQNAIYVTDNGIGIATIYQDKIFNMFFRGSDRSTGSGLGLFITREVVEKLGGSIILESTEGKGSTFTVFLPIAEHTVQANS</sequence>
<keyword evidence="7" id="KW-0472">Membrane</keyword>
<dbReference type="Proteomes" id="UP000251889">
    <property type="component" value="Unassembled WGS sequence"/>
</dbReference>
<dbReference type="Pfam" id="PF02518">
    <property type="entry name" value="HATPase_c"/>
    <property type="match status" value="1"/>
</dbReference>
<feature type="transmembrane region" description="Helical" evidence="7">
    <location>
        <begin position="173"/>
        <end position="196"/>
    </location>
</feature>
<evidence type="ECO:0000313" key="9">
    <source>
        <dbReference type="EMBL" id="RAW00600.1"/>
    </source>
</evidence>
<dbReference type="PROSITE" id="PS50109">
    <property type="entry name" value="HIS_KIN"/>
    <property type="match status" value="1"/>
</dbReference>
<dbReference type="PRINTS" id="PR00344">
    <property type="entry name" value="BCTRLSENSOR"/>
</dbReference>
<proteinExistence type="predicted"/>
<dbReference type="PANTHER" id="PTHR43711">
    <property type="entry name" value="TWO-COMPONENT HISTIDINE KINASE"/>
    <property type="match status" value="1"/>
</dbReference>
<evidence type="ECO:0000259" key="8">
    <source>
        <dbReference type="PROSITE" id="PS50109"/>
    </source>
</evidence>
<dbReference type="AlphaFoldDB" id="A0A364Y1T9"/>
<dbReference type="InterPro" id="IPR004358">
    <property type="entry name" value="Sig_transdc_His_kin-like_C"/>
</dbReference>
<reference evidence="9 10" key="1">
    <citation type="submission" date="2018-06" db="EMBL/GenBank/DDBJ databases">
        <title>Chryseolinea flavus sp. nov., a member of the phylum Bacteroidetes isolated from soil.</title>
        <authorList>
            <person name="Li Y."/>
            <person name="Wang J."/>
        </authorList>
    </citation>
    <scope>NUCLEOTIDE SEQUENCE [LARGE SCALE GENOMIC DNA]</scope>
    <source>
        <strain evidence="9 10">SDU1-6</strain>
    </source>
</reference>
<dbReference type="PANTHER" id="PTHR43711:SF26">
    <property type="entry name" value="SENSOR HISTIDINE KINASE RCSC"/>
    <property type="match status" value="1"/>
</dbReference>
<keyword evidence="3" id="KW-0597">Phosphoprotein</keyword>
<keyword evidence="4" id="KW-0808">Transferase</keyword>
<dbReference type="Pfam" id="PF00512">
    <property type="entry name" value="HisKA"/>
    <property type="match status" value="1"/>
</dbReference>
<dbReference type="SMART" id="SM00387">
    <property type="entry name" value="HATPase_c"/>
    <property type="match status" value="1"/>
</dbReference>
<feature type="transmembrane region" description="Helical" evidence="7">
    <location>
        <begin position="95"/>
        <end position="116"/>
    </location>
</feature>
<dbReference type="InterPro" id="IPR036097">
    <property type="entry name" value="HisK_dim/P_sf"/>
</dbReference>
<feature type="domain" description="Histidine kinase" evidence="8">
    <location>
        <begin position="264"/>
        <end position="474"/>
    </location>
</feature>
<evidence type="ECO:0000256" key="2">
    <source>
        <dbReference type="ARBA" id="ARBA00012438"/>
    </source>
</evidence>
<dbReference type="SUPFAM" id="SSF55874">
    <property type="entry name" value="ATPase domain of HSP90 chaperone/DNA topoisomerase II/histidine kinase"/>
    <property type="match status" value="1"/>
</dbReference>
<organism evidence="9 10">
    <name type="scientific">Pseudochryseolinea flava</name>
    <dbReference type="NCBI Taxonomy" id="2059302"/>
    <lineage>
        <taxon>Bacteria</taxon>
        <taxon>Pseudomonadati</taxon>
        <taxon>Bacteroidota</taxon>
        <taxon>Cytophagia</taxon>
        <taxon>Cytophagales</taxon>
        <taxon>Fulvivirgaceae</taxon>
        <taxon>Pseudochryseolinea</taxon>
    </lineage>
</organism>
<gene>
    <name evidence="9" type="ORF">DQQ10_13480</name>
</gene>
<keyword evidence="5" id="KW-0418">Kinase</keyword>
<keyword evidence="7" id="KW-1133">Transmembrane helix</keyword>
<comment type="caution">
    <text evidence="9">The sequence shown here is derived from an EMBL/GenBank/DDBJ whole genome shotgun (WGS) entry which is preliminary data.</text>
</comment>
<dbReference type="InterPro" id="IPR003594">
    <property type="entry name" value="HATPase_dom"/>
</dbReference>
<dbReference type="CDD" id="cd00082">
    <property type="entry name" value="HisKA"/>
    <property type="match status" value="1"/>
</dbReference>